<gene>
    <name evidence="3" type="ORF">NXF25_005203</name>
</gene>
<feature type="compositionally biased region" description="Polar residues" evidence="1">
    <location>
        <begin position="11"/>
        <end position="24"/>
    </location>
</feature>
<reference evidence="3 4" key="1">
    <citation type="journal article" date="2024" name="Proc. Natl. Acad. Sci. U.S.A.">
        <title>The genetic regulatory architecture and epigenomic basis for age-related changes in rattlesnake venom.</title>
        <authorList>
            <person name="Hogan M.P."/>
            <person name="Holding M.L."/>
            <person name="Nystrom G.S."/>
            <person name="Colston T.J."/>
            <person name="Bartlett D.A."/>
            <person name="Mason A.J."/>
            <person name="Ellsworth S.A."/>
            <person name="Rautsaw R.M."/>
            <person name="Lawrence K.C."/>
            <person name="Strickland J.L."/>
            <person name="He B."/>
            <person name="Fraser P."/>
            <person name="Margres M.J."/>
            <person name="Gilbert D.M."/>
            <person name="Gibbs H.L."/>
            <person name="Parkinson C.L."/>
            <person name="Rokyta D.R."/>
        </authorList>
    </citation>
    <scope>NUCLEOTIDE SEQUENCE [LARGE SCALE GENOMIC DNA]</scope>
    <source>
        <strain evidence="3">DRR0105</strain>
    </source>
</reference>
<comment type="caution">
    <text evidence="3">The sequence shown here is derived from an EMBL/GenBank/DDBJ whole genome shotgun (WGS) entry which is preliminary data.</text>
</comment>
<dbReference type="GO" id="GO:0004867">
    <property type="term" value="F:serine-type endopeptidase inhibitor activity"/>
    <property type="evidence" value="ECO:0007669"/>
    <property type="project" value="UniProtKB-KW"/>
</dbReference>
<evidence type="ECO:0000313" key="4">
    <source>
        <dbReference type="Proteomes" id="UP001474421"/>
    </source>
</evidence>
<evidence type="ECO:0000256" key="1">
    <source>
        <dbReference type="SAM" id="MobiDB-lite"/>
    </source>
</evidence>
<sequence>MRLRKRGIAGSNGSSWPTDSSSGVDESCREYWPYFIKGGFSCTREHNPVRDNSGKKHNNKCMMCLQQL</sequence>
<organism evidence="3 4">
    <name type="scientific">Crotalus adamanteus</name>
    <name type="common">Eastern diamondback rattlesnake</name>
    <dbReference type="NCBI Taxonomy" id="8729"/>
    <lineage>
        <taxon>Eukaryota</taxon>
        <taxon>Metazoa</taxon>
        <taxon>Chordata</taxon>
        <taxon>Craniata</taxon>
        <taxon>Vertebrata</taxon>
        <taxon>Euteleostomi</taxon>
        <taxon>Lepidosauria</taxon>
        <taxon>Squamata</taxon>
        <taxon>Bifurcata</taxon>
        <taxon>Unidentata</taxon>
        <taxon>Episquamata</taxon>
        <taxon>Toxicofera</taxon>
        <taxon>Serpentes</taxon>
        <taxon>Colubroidea</taxon>
        <taxon>Viperidae</taxon>
        <taxon>Crotalinae</taxon>
        <taxon>Crotalus</taxon>
    </lineage>
</organism>
<dbReference type="AlphaFoldDB" id="A0AAW1BW40"/>
<dbReference type="InterPro" id="IPR002350">
    <property type="entry name" value="Kazal_dom"/>
</dbReference>
<dbReference type="Proteomes" id="UP001474421">
    <property type="component" value="Unassembled WGS sequence"/>
</dbReference>
<dbReference type="Gene3D" id="3.30.60.30">
    <property type="match status" value="1"/>
</dbReference>
<keyword evidence="3" id="KW-0646">Protease inhibitor</keyword>
<proteinExistence type="predicted"/>
<keyword evidence="4" id="KW-1185">Reference proteome</keyword>
<dbReference type="Pfam" id="PF00050">
    <property type="entry name" value="Kazal_1"/>
    <property type="match status" value="1"/>
</dbReference>
<dbReference type="InterPro" id="IPR036058">
    <property type="entry name" value="Kazal_dom_sf"/>
</dbReference>
<protein>
    <submittedName>
        <fullName evidence="3">SPINK5: Serine protease inhibitor Kazal-type 5</fullName>
    </submittedName>
</protein>
<keyword evidence="3" id="KW-0722">Serine protease inhibitor</keyword>
<evidence type="ECO:0000313" key="3">
    <source>
        <dbReference type="EMBL" id="KAK9406429.1"/>
    </source>
</evidence>
<feature type="region of interest" description="Disordered" evidence="1">
    <location>
        <begin position="1"/>
        <end position="25"/>
    </location>
</feature>
<dbReference type="SUPFAM" id="SSF100895">
    <property type="entry name" value="Kazal-type serine protease inhibitors"/>
    <property type="match status" value="1"/>
</dbReference>
<name>A0AAW1BW40_CROAD</name>
<feature type="domain" description="Kazal-like" evidence="2">
    <location>
        <begin position="41"/>
        <end position="66"/>
    </location>
</feature>
<dbReference type="EMBL" id="JAOTOJ010000002">
    <property type="protein sequence ID" value="KAK9406429.1"/>
    <property type="molecule type" value="Genomic_DNA"/>
</dbReference>
<accession>A0AAW1BW40</accession>
<evidence type="ECO:0000259" key="2">
    <source>
        <dbReference type="Pfam" id="PF00050"/>
    </source>
</evidence>